<sequence>MNHDQKFINLILDCEYIIKQNISHDFEDINRYNILLNELRGLIETVKKKRLNNKLYYLSITQMIDKSDPDEVITAVLKLNEFYCKYYQKL</sequence>
<protein>
    <submittedName>
        <fullName evidence="1">Uncharacterized protein</fullName>
    </submittedName>
</protein>
<gene>
    <name evidence="1" type="ORF">pFR12.5_13</name>
</gene>
<accession>B0FXT4</accession>
<organism evidence="1">
    <name type="scientific">Bacillus thuringiensis</name>
    <dbReference type="NCBI Taxonomy" id="1428"/>
    <lineage>
        <taxon>Bacteria</taxon>
        <taxon>Bacillati</taxon>
        <taxon>Bacillota</taxon>
        <taxon>Bacilli</taxon>
        <taxon>Bacillales</taxon>
        <taxon>Bacillaceae</taxon>
        <taxon>Bacillus</taxon>
        <taxon>Bacillus cereus group</taxon>
    </lineage>
</organism>
<keyword evidence="1" id="KW-0614">Plasmid</keyword>
<geneLocation type="plasmid" evidence="1">
    <name>pFR12.5</name>
</geneLocation>
<proteinExistence type="predicted"/>
<name>B0FXT4_BACTU</name>
<dbReference type="EMBL" id="EU362918">
    <property type="protein sequence ID" value="ABY68483.1"/>
    <property type="molecule type" value="Genomic_DNA"/>
</dbReference>
<dbReference type="AlphaFoldDB" id="B0FXT4"/>
<dbReference type="RefSeq" id="WP_012263698.1">
    <property type="nucleotide sequence ID" value="NC_010282.1"/>
</dbReference>
<evidence type="ECO:0000313" key="1">
    <source>
        <dbReference type="EMBL" id="ABY68483.1"/>
    </source>
</evidence>
<reference evidence="1" key="1">
    <citation type="journal article" date="2009" name="Plasmid">
        <title>Complete sequence of three plasmids from Bacillus thuringiensis INTA-FR7-4 environmental isolate and comparison with related plasmids from the Bacillus cereus group.</title>
        <authorList>
            <person name="Amadio A.F."/>
            <person name="Benintende G.B."/>
            <person name="Zandomeni R.O."/>
        </authorList>
    </citation>
    <scope>NUCLEOTIDE SEQUENCE</scope>
    <source>
        <strain evidence="1">INTA-FR7-4</strain>
        <plasmid evidence="1">pFR12.5</plasmid>
    </source>
</reference>